<sequence>MRIESSIRFFRIIGIMHLTVPVLHSTDTGRNSWTPSTFQAKTDTTFSKQKGHHSISST</sequence>
<evidence type="ECO:0000313" key="2">
    <source>
        <dbReference type="EMBL" id="JAD61249.1"/>
    </source>
</evidence>
<accession>A0A0A9BBA0</accession>
<dbReference type="EMBL" id="GBRH01236646">
    <property type="protein sequence ID" value="JAD61249.1"/>
    <property type="molecule type" value="Transcribed_RNA"/>
</dbReference>
<evidence type="ECO:0000256" key="1">
    <source>
        <dbReference type="SAM" id="SignalP"/>
    </source>
</evidence>
<organism evidence="2">
    <name type="scientific">Arundo donax</name>
    <name type="common">Giant reed</name>
    <name type="synonym">Donax arundinaceus</name>
    <dbReference type="NCBI Taxonomy" id="35708"/>
    <lineage>
        <taxon>Eukaryota</taxon>
        <taxon>Viridiplantae</taxon>
        <taxon>Streptophyta</taxon>
        <taxon>Embryophyta</taxon>
        <taxon>Tracheophyta</taxon>
        <taxon>Spermatophyta</taxon>
        <taxon>Magnoliopsida</taxon>
        <taxon>Liliopsida</taxon>
        <taxon>Poales</taxon>
        <taxon>Poaceae</taxon>
        <taxon>PACMAD clade</taxon>
        <taxon>Arundinoideae</taxon>
        <taxon>Arundineae</taxon>
        <taxon>Arundo</taxon>
    </lineage>
</organism>
<dbReference type="AlphaFoldDB" id="A0A0A9BBA0"/>
<keyword evidence="1" id="KW-0732">Signal</keyword>
<name>A0A0A9BBA0_ARUDO</name>
<protein>
    <submittedName>
        <fullName evidence="2">Uncharacterized protein</fullName>
    </submittedName>
</protein>
<proteinExistence type="predicted"/>
<feature type="chain" id="PRO_5002045704" evidence="1">
    <location>
        <begin position="26"/>
        <end position="58"/>
    </location>
</feature>
<feature type="signal peptide" evidence="1">
    <location>
        <begin position="1"/>
        <end position="25"/>
    </location>
</feature>
<reference evidence="2" key="1">
    <citation type="submission" date="2014-09" db="EMBL/GenBank/DDBJ databases">
        <authorList>
            <person name="Magalhaes I.L.F."/>
            <person name="Oliveira U."/>
            <person name="Santos F.R."/>
            <person name="Vidigal T.H.D.A."/>
            <person name="Brescovit A.D."/>
            <person name="Santos A.J."/>
        </authorList>
    </citation>
    <scope>NUCLEOTIDE SEQUENCE</scope>
    <source>
        <tissue evidence="2">Shoot tissue taken approximately 20 cm above the soil surface</tissue>
    </source>
</reference>
<reference evidence="2" key="2">
    <citation type="journal article" date="2015" name="Data Brief">
        <title>Shoot transcriptome of the giant reed, Arundo donax.</title>
        <authorList>
            <person name="Barrero R.A."/>
            <person name="Guerrero F.D."/>
            <person name="Moolhuijzen P."/>
            <person name="Goolsby J.A."/>
            <person name="Tidwell J."/>
            <person name="Bellgard S.E."/>
            <person name="Bellgard M.I."/>
        </authorList>
    </citation>
    <scope>NUCLEOTIDE SEQUENCE</scope>
    <source>
        <tissue evidence="2">Shoot tissue taken approximately 20 cm above the soil surface</tissue>
    </source>
</reference>